<evidence type="ECO:0000256" key="1">
    <source>
        <dbReference type="ARBA" id="ARBA00022679"/>
    </source>
</evidence>
<dbReference type="EMBL" id="LPWH01000006">
    <property type="protein sequence ID" value="POR04784.1"/>
    <property type="molecule type" value="Genomic_DNA"/>
</dbReference>
<dbReference type="InterPro" id="IPR044855">
    <property type="entry name" value="CoA-Trfase_III_dom3_sf"/>
</dbReference>
<dbReference type="PANTHER" id="PTHR48207">
    <property type="entry name" value="SUCCINATE--HYDROXYMETHYLGLUTARATE COA-TRANSFERASE"/>
    <property type="match status" value="1"/>
</dbReference>
<dbReference type="Gene3D" id="3.30.1540.10">
    <property type="entry name" value="formyl-coa transferase, domain 3"/>
    <property type="match status" value="1"/>
</dbReference>
<accession>A0A2S4JZ42</accession>
<dbReference type="Pfam" id="PF02515">
    <property type="entry name" value="CoA_transf_3"/>
    <property type="match status" value="1"/>
</dbReference>
<dbReference type="Proteomes" id="UP000237350">
    <property type="component" value="Unassembled WGS sequence"/>
</dbReference>
<gene>
    <name evidence="2" type="ORF">AU468_02490</name>
</gene>
<dbReference type="InterPro" id="IPR050483">
    <property type="entry name" value="CoA-transferase_III_domain"/>
</dbReference>
<proteinExistence type="predicted"/>
<dbReference type="InterPro" id="IPR003673">
    <property type="entry name" value="CoA-Trfase_fam_III"/>
</dbReference>
<name>A0A2S4JZ42_9SPIO</name>
<evidence type="ECO:0000313" key="2">
    <source>
        <dbReference type="EMBL" id="POR04784.1"/>
    </source>
</evidence>
<dbReference type="SUPFAM" id="SSF89796">
    <property type="entry name" value="CoA-transferase family III (CaiB/BaiF)"/>
    <property type="match status" value="1"/>
</dbReference>
<dbReference type="GO" id="GO:0008410">
    <property type="term" value="F:CoA-transferase activity"/>
    <property type="evidence" value="ECO:0007669"/>
    <property type="project" value="TreeGrafter"/>
</dbReference>
<sequence length="397" mass="43101">MKSSKPLAGLKVLDMTRVLAGPYATMILSDLGAEVLKVEMPGTGDDSRHFGPFKNGRSLYFLSINRGKHSMTLNLKSNEGKDILRKLVARYDMLVENFRPGVMEKLGLGYEELKKINPGLIYAAASGYGHSGPESKKPAYDILAQAEGGLMGITGWPGGAPVRVGCSIGDITAGLFASIGILAALHQRNATGLGQKIDVAMLDCQVAILENALARYQATGENPEPLGNRHPTITPFQAYQARDDWFVVAMGNDNLWKTFCTATGRMDLAEDPRFATNPARTENLDELNALMEPLMAERTVQEWSDLLSEAGIPHAPINKVEHIMESPQILARKMLATVEDSLAGTVQVAGNPVKMSGFEDSTERPPLPELGEHTREVLSDLGYTDDQVRALQDQGVI</sequence>
<dbReference type="PANTHER" id="PTHR48207:SF3">
    <property type="entry name" value="SUCCINATE--HYDROXYMETHYLGLUTARATE COA-TRANSFERASE"/>
    <property type="match status" value="1"/>
</dbReference>
<dbReference type="AlphaFoldDB" id="A0A2S4JZ42"/>
<comment type="caution">
    <text evidence="2">The sequence shown here is derived from an EMBL/GenBank/DDBJ whole genome shotgun (WGS) entry which is preliminary data.</text>
</comment>
<evidence type="ECO:0000313" key="3">
    <source>
        <dbReference type="Proteomes" id="UP000237350"/>
    </source>
</evidence>
<organism evidence="2 3">
    <name type="scientific">Alkalispirochaeta sphaeroplastigenens</name>
    <dbReference type="NCBI Taxonomy" id="1187066"/>
    <lineage>
        <taxon>Bacteria</taxon>
        <taxon>Pseudomonadati</taxon>
        <taxon>Spirochaetota</taxon>
        <taxon>Spirochaetia</taxon>
        <taxon>Spirochaetales</taxon>
        <taxon>Spirochaetaceae</taxon>
        <taxon>Alkalispirochaeta</taxon>
    </lineage>
</organism>
<dbReference type="OrthoDB" id="9797653at2"/>
<dbReference type="RefSeq" id="WP_103679357.1">
    <property type="nucleotide sequence ID" value="NZ_LPWH01000006.1"/>
</dbReference>
<keyword evidence="3" id="KW-1185">Reference proteome</keyword>
<keyword evidence="1" id="KW-0808">Transferase</keyword>
<reference evidence="3" key="1">
    <citation type="submission" date="2015-12" db="EMBL/GenBank/DDBJ databases">
        <authorList>
            <person name="Lodha T.D."/>
            <person name="Chintalapati S."/>
            <person name="Chintalapati V.R."/>
            <person name="Sravanthi T."/>
        </authorList>
    </citation>
    <scope>NUCLEOTIDE SEQUENCE [LARGE SCALE GENOMIC DNA]</scope>
    <source>
        <strain evidence="3">JC133</strain>
    </source>
</reference>
<dbReference type="InterPro" id="IPR023606">
    <property type="entry name" value="CoA-Trfase_III_dom_1_sf"/>
</dbReference>
<protein>
    <submittedName>
        <fullName evidence="2">Carnitine dehydratase</fullName>
    </submittedName>
</protein>
<dbReference type="Gene3D" id="3.40.50.10540">
    <property type="entry name" value="Crotonobetainyl-coa:carnitine coa-transferase, domain 1"/>
    <property type="match status" value="1"/>
</dbReference>